<keyword evidence="1" id="KW-0732">Signal</keyword>
<protein>
    <submittedName>
        <fullName evidence="2">Uncharacterized protein</fullName>
    </submittedName>
</protein>
<feature type="chain" id="PRO_5016456753" evidence="1">
    <location>
        <begin position="26"/>
        <end position="269"/>
    </location>
</feature>
<evidence type="ECO:0000256" key="1">
    <source>
        <dbReference type="SAM" id="SignalP"/>
    </source>
</evidence>
<keyword evidence="3" id="KW-1185">Reference proteome</keyword>
<sequence>MKLSSIAATLCIVSSLSQLPAVALAAQTFPAAPATPPAQAVAKTDLRIDIVSISPKPGSTLKAMQPITVKFKYRYSSPAEEMPVWVKILDNSYESNYQGSSDSLVPGTGTVSRFVYLNEAGKVSTLSIIAKDTAHNRTFRHDIPVNYTYVTDPALEAKKRDGTGSTITDVNFIGGTPATLAVGSEVEADLFYDINTSEGLALSLIPVTTCKMSYEGYWDRQKGKGGIRKSFSVAEPCHIKKVRVLMNNAVEKLVFEKTIDVDFQFVKKP</sequence>
<proteinExistence type="predicted"/>
<dbReference type="EMBL" id="QJKB01000029">
    <property type="protein sequence ID" value="PXX33713.1"/>
    <property type="molecule type" value="Genomic_DNA"/>
</dbReference>
<dbReference type="AlphaFoldDB" id="A0A318ILS9"/>
<dbReference type="OrthoDB" id="8817533at2"/>
<reference evidence="2 3" key="1">
    <citation type="submission" date="2018-05" db="EMBL/GenBank/DDBJ databases">
        <title>Genomic Encyclopedia of Type Strains, Phase IV (KMG-IV): sequencing the most valuable type-strain genomes for metagenomic binning, comparative biology and taxonomic classification.</title>
        <authorList>
            <person name="Goeker M."/>
        </authorList>
    </citation>
    <scope>NUCLEOTIDE SEQUENCE [LARGE SCALE GENOMIC DNA]</scope>
    <source>
        <strain evidence="2 3">DSM 19792</strain>
    </source>
</reference>
<name>A0A318ILS9_9BURK</name>
<feature type="signal peptide" evidence="1">
    <location>
        <begin position="1"/>
        <end position="25"/>
    </location>
</feature>
<dbReference type="RefSeq" id="WP_146219012.1">
    <property type="nucleotide sequence ID" value="NZ_QJKB01000029.1"/>
</dbReference>
<evidence type="ECO:0000313" key="2">
    <source>
        <dbReference type="EMBL" id="PXX33713.1"/>
    </source>
</evidence>
<evidence type="ECO:0000313" key="3">
    <source>
        <dbReference type="Proteomes" id="UP000247792"/>
    </source>
</evidence>
<accession>A0A318ILS9</accession>
<gene>
    <name evidence="2" type="ORF">DFR42_1299</name>
</gene>
<organism evidence="2 3">
    <name type="scientific">Undibacterium pigrum</name>
    <dbReference type="NCBI Taxonomy" id="401470"/>
    <lineage>
        <taxon>Bacteria</taxon>
        <taxon>Pseudomonadati</taxon>
        <taxon>Pseudomonadota</taxon>
        <taxon>Betaproteobacteria</taxon>
        <taxon>Burkholderiales</taxon>
        <taxon>Oxalobacteraceae</taxon>
        <taxon>Undibacterium</taxon>
    </lineage>
</organism>
<comment type="caution">
    <text evidence="2">The sequence shown here is derived from an EMBL/GenBank/DDBJ whole genome shotgun (WGS) entry which is preliminary data.</text>
</comment>
<dbReference type="Proteomes" id="UP000247792">
    <property type="component" value="Unassembled WGS sequence"/>
</dbReference>